<comment type="cofactor">
    <cofactor evidence="10">
        <name>Mg(2+)</name>
        <dbReference type="ChEBI" id="CHEBI:18420"/>
    </cofactor>
    <text evidence="10">Binds 1 Mg(2+) ion per subunit.</text>
</comment>
<evidence type="ECO:0000256" key="1">
    <source>
        <dbReference type="ARBA" id="ARBA00005209"/>
    </source>
</evidence>
<proteinExistence type="inferred from homology"/>
<evidence type="ECO:0000256" key="10">
    <source>
        <dbReference type="PIRSR" id="PIRSR000485-2"/>
    </source>
</evidence>
<dbReference type="InterPro" id="IPR029057">
    <property type="entry name" value="PRTase-like"/>
</dbReference>
<dbReference type="InterPro" id="IPR005854">
    <property type="entry name" value="PurF"/>
</dbReference>
<comment type="pathway">
    <text evidence="1 8">Purine metabolism; IMP biosynthesis via de novo pathway; N(1)-(5-phospho-D-ribosyl)glycinamide from 5-phospho-alpha-D-ribose 1-diphosphate: step 1/2.</text>
</comment>
<dbReference type="GO" id="GO:0004044">
    <property type="term" value="F:amidophosphoribosyltransferase activity"/>
    <property type="evidence" value="ECO:0007669"/>
    <property type="project" value="UniProtKB-EC"/>
</dbReference>
<sequence length="508" mass="56410">MCGIAAVILADPRGMACPDLYEGLGLLQHRGQDAAGIVTCGPKGRLFQCKGNGMVRDVFDDNQLLRLYGSLGVGHVRYPTAGSSSMSEAQPFYVNSPYGITFAHNGNLTNARELRVFLDKIAHRHINTDSDSELLLNILANNLQKTGKFRVNEEDIFTAIKDLYEQCRGAYACVAMVAGFGIIGFRDPHGIRPLVLGRRSTSEGYDYMFASESAALEALGFTDCEDVKPGEAVIITREKVTRRQLVTGKTMAPCIFEFVYFARQDSIIDGISVYKARLAMGEALARQVVKTFGDSMDIDVVIPVPDTSRVAALQCSHTLNILYREGFNRNRYVGRTFIMPGQQTRRKNVRRKLNAMALEFHGKNVLLVDDSIVRGTTSKEIIQMARDAGAKKVYFASCSPAIRYPNVYGIDMPSRKELVAHGRNDDEIAQEIGADKVIYQKQDDLVESVRHYNPSIEKFDTAVFDSCYVTGDVDDAYMDYIEGERNDESMTALADDNDCVGLHNNFVK</sequence>
<dbReference type="AlphaFoldDB" id="A0AAD5JXK9"/>
<feature type="domain" description="Glutamine amidotransferase type-2" evidence="11">
    <location>
        <begin position="2"/>
        <end position="238"/>
    </location>
</feature>
<dbReference type="PROSITE" id="PS51278">
    <property type="entry name" value="GATASE_TYPE_2"/>
    <property type="match status" value="1"/>
</dbReference>
<evidence type="ECO:0000256" key="7">
    <source>
        <dbReference type="ARBA" id="ARBA00022962"/>
    </source>
</evidence>
<feature type="binding site" evidence="10">
    <location>
        <position position="370"/>
    </location>
    <ligand>
        <name>Mg(2+)</name>
        <dbReference type="ChEBI" id="CHEBI:18420"/>
    </ligand>
</feature>
<dbReference type="SUPFAM" id="SSF56235">
    <property type="entry name" value="N-terminal nucleophile aminohydrolases (Ntn hydrolases)"/>
    <property type="match status" value="1"/>
</dbReference>
<evidence type="ECO:0000256" key="3">
    <source>
        <dbReference type="ARBA" id="ARBA00011941"/>
    </source>
</evidence>
<dbReference type="HAMAP" id="MF_01931">
    <property type="entry name" value="PurF"/>
    <property type="match status" value="1"/>
</dbReference>
<dbReference type="InterPro" id="IPR017932">
    <property type="entry name" value="GATase_2_dom"/>
</dbReference>
<evidence type="ECO:0000256" key="2">
    <source>
        <dbReference type="ARBA" id="ARBA00010138"/>
    </source>
</evidence>
<dbReference type="SUPFAM" id="SSF53271">
    <property type="entry name" value="PRTase-like"/>
    <property type="match status" value="1"/>
</dbReference>
<evidence type="ECO:0000256" key="9">
    <source>
        <dbReference type="PIRSR" id="PIRSR000485-1"/>
    </source>
</evidence>
<comment type="caution">
    <text evidence="12">The sequence shown here is derived from an EMBL/GenBank/DDBJ whole genome shotgun (WGS) entry which is preliminary data.</text>
</comment>
<protein>
    <recommendedName>
        <fullName evidence="3 8">Amidophosphoribosyltransferase</fullName>
        <shortName evidence="8">ATase</shortName>
        <ecNumber evidence="3 8">2.4.2.14</ecNumber>
    </recommendedName>
    <alternativeName>
        <fullName evidence="8">Glutamine phosphoribosylpyrophosphate amidotransferase</fullName>
    </alternativeName>
</protein>
<keyword evidence="5 8" id="KW-0808">Transferase</keyword>
<evidence type="ECO:0000256" key="8">
    <source>
        <dbReference type="PIRNR" id="PIRNR000485"/>
    </source>
</evidence>
<dbReference type="Proteomes" id="UP001209540">
    <property type="component" value="Unassembled WGS sequence"/>
</dbReference>
<comment type="similarity">
    <text evidence="2 8">In the C-terminal section; belongs to the purine/pyrimidine phosphoribosyltransferase family.</text>
</comment>
<keyword evidence="10" id="KW-0460">Magnesium</keyword>
<dbReference type="CDD" id="cd06223">
    <property type="entry name" value="PRTases_typeI"/>
    <property type="match status" value="1"/>
</dbReference>
<evidence type="ECO:0000313" key="13">
    <source>
        <dbReference type="Proteomes" id="UP001209540"/>
    </source>
</evidence>
<dbReference type="PIRSF" id="PIRSF000485">
    <property type="entry name" value="Amd_phspho_trans"/>
    <property type="match status" value="1"/>
</dbReference>
<organism evidence="12 13">
    <name type="scientific">Phascolomyces articulosus</name>
    <dbReference type="NCBI Taxonomy" id="60185"/>
    <lineage>
        <taxon>Eukaryota</taxon>
        <taxon>Fungi</taxon>
        <taxon>Fungi incertae sedis</taxon>
        <taxon>Mucoromycota</taxon>
        <taxon>Mucoromycotina</taxon>
        <taxon>Mucoromycetes</taxon>
        <taxon>Mucorales</taxon>
        <taxon>Lichtheimiaceae</taxon>
        <taxon>Phascolomyces</taxon>
    </lineage>
</organism>
<evidence type="ECO:0000256" key="5">
    <source>
        <dbReference type="ARBA" id="ARBA00022679"/>
    </source>
</evidence>
<feature type="binding site" evidence="10">
    <location>
        <position position="307"/>
    </location>
    <ligand>
        <name>Mg(2+)</name>
        <dbReference type="ChEBI" id="CHEBI:18420"/>
    </ligand>
</feature>
<reference evidence="12" key="1">
    <citation type="journal article" date="2022" name="IScience">
        <title>Evolution of zygomycete secretomes and the origins of terrestrial fungal ecologies.</title>
        <authorList>
            <person name="Chang Y."/>
            <person name="Wang Y."/>
            <person name="Mondo S."/>
            <person name="Ahrendt S."/>
            <person name="Andreopoulos W."/>
            <person name="Barry K."/>
            <person name="Beard J."/>
            <person name="Benny G.L."/>
            <person name="Blankenship S."/>
            <person name="Bonito G."/>
            <person name="Cuomo C."/>
            <person name="Desiro A."/>
            <person name="Gervers K.A."/>
            <person name="Hundley H."/>
            <person name="Kuo A."/>
            <person name="LaButti K."/>
            <person name="Lang B.F."/>
            <person name="Lipzen A."/>
            <person name="O'Donnell K."/>
            <person name="Pangilinan J."/>
            <person name="Reynolds N."/>
            <person name="Sandor L."/>
            <person name="Smith M.E."/>
            <person name="Tsang A."/>
            <person name="Grigoriev I.V."/>
            <person name="Stajich J.E."/>
            <person name="Spatafora J.W."/>
        </authorList>
    </citation>
    <scope>NUCLEOTIDE SEQUENCE</scope>
    <source>
        <strain evidence="12">RSA 2281</strain>
    </source>
</reference>
<keyword evidence="4 8" id="KW-0328">Glycosyltransferase</keyword>
<gene>
    <name evidence="12" type="ORF">BDA99DRAFT_526675</name>
</gene>
<dbReference type="Pfam" id="PF13522">
    <property type="entry name" value="GATase_6"/>
    <property type="match status" value="1"/>
</dbReference>
<dbReference type="Gene3D" id="3.60.20.10">
    <property type="entry name" value="Glutamine Phosphoribosylpyrophosphate, subunit 1, domain 1"/>
    <property type="match status" value="1"/>
</dbReference>
<dbReference type="Gene3D" id="3.40.50.2020">
    <property type="match status" value="1"/>
</dbReference>
<keyword evidence="6 8" id="KW-0658">Purine biosynthesis</keyword>
<accession>A0AAD5JXK9</accession>
<name>A0AAD5JXK9_9FUNG</name>
<dbReference type="GO" id="GO:0009113">
    <property type="term" value="P:purine nucleobase biosynthetic process"/>
    <property type="evidence" value="ECO:0007669"/>
    <property type="project" value="InterPro"/>
</dbReference>
<keyword evidence="10" id="KW-0479">Metal-binding</keyword>
<dbReference type="GO" id="GO:0046872">
    <property type="term" value="F:metal ion binding"/>
    <property type="evidence" value="ECO:0007669"/>
    <property type="project" value="UniProtKB-KW"/>
</dbReference>
<dbReference type="EC" id="2.4.2.14" evidence="3 8"/>
<feature type="active site" description="Nucleophile" evidence="9">
    <location>
        <position position="2"/>
    </location>
</feature>
<dbReference type="InterPro" id="IPR029055">
    <property type="entry name" value="Ntn_hydrolases_N"/>
</dbReference>
<dbReference type="InterPro" id="IPR000836">
    <property type="entry name" value="PRTase_dom"/>
</dbReference>
<dbReference type="PANTHER" id="PTHR11907">
    <property type="entry name" value="AMIDOPHOSPHORIBOSYLTRANSFERASE"/>
    <property type="match status" value="1"/>
</dbReference>
<keyword evidence="7" id="KW-0315">Glutamine amidotransferase</keyword>
<dbReference type="CDD" id="cd00715">
    <property type="entry name" value="GPATase_N"/>
    <property type="match status" value="1"/>
</dbReference>
<feature type="binding site" evidence="10">
    <location>
        <position position="369"/>
    </location>
    <ligand>
        <name>Mg(2+)</name>
        <dbReference type="ChEBI" id="CHEBI:18420"/>
    </ligand>
</feature>
<evidence type="ECO:0000313" key="12">
    <source>
        <dbReference type="EMBL" id="KAI9246691.1"/>
    </source>
</evidence>
<dbReference type="GO" id="GO:0006164">
    <property type="term" value="P:purine nucleotide biosynthetic process"/>
    <property type="evidence" value="ECO:0007669"/>
    <property type="project" value="UniProtKB-KW"/>
</dbReference>
<evidence type="ECO:0000256" key="4">
    <source>
        <dbReference type="ARBA" id="ARBA00022676"/>
    </source>
</evidence>
<comment type="catalytic activity">
    <reaction evidence="8">
        <text>5-phospho-beta-D-ribosylamine + L-glutamate + diphosphate = 5-phospho-alpha-D-ribose 1-diphosphate + L-glutamine + H2O</text>
        <dbReference type="Rhea" id="RHEA:14905"/>
        <dbReference type="ChEBI" id="CHEBI:15377"/>
        <dbReference type="ChEBI" id="CHEBI:29985"/>
        <dbReference type="ChEBI" id="CHEBI:33019"/>
        <dbReference type="ChEBI" id="CHEBI:58017"/>
        <dbReference type="ChEBI" id="CHEBI:58359"/>
        <dbReference type="ChEBI" id="CHEBI:58681"/>
        <dbReference type="EC" id="2.4.2.14"/>
    </reaction>
</comment>
<dbReference type="InterPro" id="IPR035584">
    <property type="entry name" value="PurF_N"/>
</dbReference>
<dbReference type="EMBL" id="JAIXMP010000045">
    <property type="protein sequence ID" value="KAI9246691.1"/>
    <property type="molecule type" value="Genomic_DNA"/>
</dbReference>
<dbReference type="NCBIfam" id="TIGR01134">
    <property type="entry name" value="purF"/>
    <property type="match status" value="1"/>
</dbReference>
<reference evidence="12" key="2">
    <citation type="submission" date="2023-02" db="EMBL/GenBank/DDBJ databases">
        <authorList>
            <consortium name="DOE Joint Genome Institute"/>
            <person name="Mondo S.J."/>
            <person name="Chang Y."/>
            <person name="Wang Y."/>
            <person name="Ahrendt S."/>
            <person name="Andreopoulos W."/>
            <person name="Barry K."/>
            <person name="Beard J."/>
            <person name="Benny G.L."/>
            <person name="Blankenship S."/>
            <person name="Bonito G."/>
            <person name="Cuomo C."/>
            <person name="Desiro A."/>
            <person name="Gervers K.A."/>
            <person name="Hundley H."/>
            <person name="Kuo A."/>
            <person name="LaButti K."/>
            <person name="Lang B.F."/>
            <person name="Lipzen A."/>
            <person name="O'Donnell K."/>
            <person name="Pangilinan J."/>
            <person name="Reynolds N."/>
            <person name="Sandor L."/>
            <person name="Smith M.W."/>
            <person name="Tsang A."/>
            <person name="Grigoriev I.V."/>
            <person name="Stajich J.E."/>
            <person name="Spatafora J.W."/>
        </authorList>
    </citation>
    <scope>NUCLEOTIDE SEQUENCE</scope>
    <source>
        <strain evidence="12">RSA 2281</strain>
    </source>
</reference>
<evidence type="ECO:0000256" key="6">
    <source>
        <dbReference type="ARBA" id="ARBA00022755"/>
    </source>
</evidence>
<keyword evidence="13" id="KW-1185">Reference proteome</keyword>
<evidence type="ECO:0000259" key="11">
    <source>
        <dbReference type="PROSITE" id="PS51278"/>
    </source>
</evidence>